<proteinExistence type="inferred from homology"/>
<evidence type="ECO:0000313" key="8">
    <source>
        <dbReference type="EMBL" id="SPW24184.1"/>
    </source>
</evidence>
<dbReference type="InterPro" id="IPR000092">
    <property type="entry name" value="Polyprenyl_synt"/>
</dbReference>
<evidence type="ECO:0000256" key="7">
    <source>
        <dbReference type="RuleBase" id="RU004466"/>
    </source>
</evidence>
<evidence type="ECO:0000256" key="5">
    <source>
        <dbReference type="ARBA" id="ARBA00022723"/>
    </source>
</evidence>
<keyword evidence="5" id="KW-0479">Metal-binding</keyword>
<protein>
    <submittedName>
        <fullName evidence="8">Putative polyprenyl diphosphate synthase component</fullName>
        <ecNumber evidence="8">2.5.1.30</ecNumber>
    </submittedName>
</protein>
<dbReference type="Gene3D" id="1.10.600.10">
    <property type="entry name" value="Farnesyl Diphosphate Synthase"/>
    <property type="match status" value="1"/>
</dbReference>
<dbReference type="CDD" id="cd00685">
    <property type="entry name" value="Trans_IPPS_HT"/>
    <property type="match status" value="1"/>
</dbReference>
<dbReference type="RefSeq" id="WP_005524170.1">
    <property type="nucleotide sequence ID" value="NZ_CAUQUT010000001.1"/>
</dbReference>
<evidence type="ECO:0000256" key="1">
    <source>
        <dbReference type="ARBA" id="ARBA00001946"/>
    </source>
</evidence>
<dbReference type="GeneID" id="84573018"/>
<comment type="caution">
    <text evidence="8">The sequence shown here is derived from an EMBL/GenBank/DDBJ whole genome shotgun (WGS) entry which is preliminary data.</text>
</comment>
<evidence type="ECO:0000313" key="9">
    <source>
        <dbReference type="Proteomes" id="UP000249886"/>
    </source>
</evidence>
<comment type="pathway">
    <text evidence="2">Isoprenoid biosynthesis.</text>
</comment>
<dbReference type="PROSITE" id="PS00444">
    <property type="entry name" value="POLYPRENYL_SYNTHASE_2"/>
    <property type="match status" value="1"/>
</dbReference>
<organism evidence="8 9">
    <name type="scientific">Corynebacterium matruchotii</name>
    <dbReference type="NCBI Taxonomy" id="43768"/>
    <lineage>
        <taxon>Bacteria</taxon>
        <taxon>Bacillati</taxon>
        <taxon>Actinomycetota</taxon>
        <taxon>Actinomycetes</taxon>
        <taxon>Mycobacteriales</taxon>
        <taxon>Corynebacteriaceae</taxon>
        <taxon>Corynebacterium</taxon>
    </lineage>
</organism>
<dbReference type="SFLD" id="SFLDS00005">
    <property type="entry name" value="Isoprenoid_Synthase_Type_I"/>
    <property type="match status" value="1"/>
</dbReference>
<dbReference type="PANTHER" id="PTHR12001:SF69">
    <property type="entry name" value="ALL TRANS-POLYPRENYL-DIPHOSPHATE SYNTHASE PDSS1"/>
    <property type="match status" value="1"/>
</dbReference>
<dbReference type="GO" id="GO:0000010">
    <property type="term" value="F:heptaprenyl diphosphate synthase activity"/>
    <property type="evidence" value="ECO:0007669"/>
    <property type="project" value="UniProtKB-EC"/>
</dbReference>
<dbReference type="InterPro" id="IPR008949">
    <property type="entry name" value="Isoprenoid_synthase_dom_sf"/>
</dbReference>
<accession>A0A3S4Y3U0</accession>
<dbReference type="GO" id="GO:0008299">
    <property type="term" value="P:isoprenoid biosynthetic process"/>
    <property type="evidence" value="ECO:0007669"/>
    <property type="project" value="InterPro"/>
</dbReference>
<dbReference type="SFLD" id="SFLDG01017">
    <property type="entry name" value="Polyprenyl_Transferase_Like"/>
    <property type="match status" value="1"/>
</dbReference>
<dbReference type="SUPFAM" id="SSF48576">
    <property type="entry name" value="Terpenoid synthases"/>
    <property type="match status" value="1"/>
</dbReference>
<dbReference type="InterPro" id="IPR033749">
    <property type="entry name" value="Polyprenyl_synt_CS"/>
</dbReference>
<evidence type="ECO:0000256" key="2">
    <source>
        <dbReference type="ARBA" id="ARBA00005128"/>
    </source>
</evidence>
<comment type="cofactor">
    <cofactor evidence="1">
        <name>Mg(2+)</name>
        <dbReference type="ChEBI" id="CHEBI:18420"/>
    </cofactor>
</comment>
<evidence type="ECO:0000256" key="4">
    <source>
        <dbReference type="ARBA" id="ARBA00022679"/>
    </source>
</evidence>
<evidence type="ECO:0000256" key="6">
    <source>
        <dbReference type="ARBA" id="ARBA00022842"/>
    </source>
</evidence>
<keyword evidence="6" id="KW-0460">Magnesium</keyword>
<evidence type="ECO:0000256" key="3">
    <source>
        <dbReference type="ARBA" id="ARBA00006706"/>
    </source>
</evidence>
<dbReference type="Proteomes" id="UP000249886">
    <property type="component" value="Unassembled WGS sequence"/>
</dbReference>
<dbReference type="EMBL" id="UARK01000001">
    <property type="protein sequence ID" value="SPW24184.1"/>
    <property type="molecule type" value="Genomic_DNA"/>
</dbReference>
<dbReference type="EC" id="2.5.1.30" evidence="8"/>
<sequence>MNNGAVIRQNRGDSTIGARIDLGDDTLNEHVLRGMENVEDRLRVELEKSPDFLQEKVMHLTKAGGKRFRPMFTLLASNYGPRPMCEDVFKAAVVVEMTHLATLYHDDVMDEAQMRRGVPSANMRWSNSVAILSGDILLAHASRIMSELGVDTVAHFAETFGALVTGQMRETEGPGTGDPIEHYMKVINEKTGVLIAAAGYLGALHSGADMETAVCLQAVGTAVGMVFQIVDDIIDIFSTPEDSGKTPGTDLREGVFTLPVLYALQEDTPVGAELRELLTGPLVDDASVDRALQLLARSNGRQKALADVHQYLAEAEEKLDQLPDNPTTRALRQLARVTVARVG</sequence>
<reference evidence="8 9" key="1">
    <citation type="submission" date="2018-06" db="EMBL/GenBank/DDBJ databases">
        <authorList>
            <consortium name="Pathogen Informatics"/>
            <person name="Doyle S."/>
        </authorList>
    </citation>
    <scope>NUCLEOTIDE SEQUENCE [LARGE SCALE GENOMIC DNA]</scope>
    <source>
        <strain evidence="8 9">NCTC10254</strain>
    </source>
</reference>
<dbReference type="PANTHER" id="PTHR12001">
    <property type="entry name" value="GERANYLGERANYL PYROPHOSPHATE SYNTHASE"/>
    <property type="match status" value="1"/>
</dbReference>
<keyword evidence="4 7" id="KW-0808">Transferase</keyword>
<dbReference type="GO" id="GO:0046872">
    <property type="term" value="F:metal ion binding"/>
    <property type="evidence" value="ECO:0007669"/>
    <property type="project" value="UniProtKB-KW"/>
</dbReference>
<name>A0A3S4Y3U0_9CORY</name>
<comment type="similarity">
    <text evidence="3 7">Belongs to the FPP/GGPP synthase family.</text>
</comment>
<gene>
    <name evidence="8" type="primary">hepT</name>
    <name evidence="8" type="ORF">NCTC10254_00554</name>
</gene>
<dbReference type="AlphaFoldDB" id="A0A3S4Y3U0"/>
<dbReference type="Pfam" id="PF00348">
    <property type="entry name" value="polyprenyl_synt"/>
    <property type="match status" value="1"/>
</dbReference>